<dbReference type="EMBL" id="QREV01000010">
    <property type="protein sequence ID" value="RDU50042.1"/>
    <property type="molecule type" value="Genomic_DNA"/>
</dbReference>
<evidence type="ECO:0000313" key="14">
    <source>
        <dbReference type="EMBL" id="RDU50042.1"/>
    </source>
</evidence>
<dbReference type="PANTHER" id="PTHR30153:SF2">
    <property type="entry name" value="REPLICATIVE DNA HELICASE"/>
    <property type="match status" value="1"/>
</dbReference>
<protein>
    <recommendedName>
        <fullName evidence="10">DNA 5'-3' helicase</fullName>
        <ecNumber evidence="10">5.6.2.3</ecNumber>
    </recommendedName>
</protein>
<gene>
    <name evidence="14" type="ORF">DWU89_06215</name>
    <name evidence="13" type="ORF">H8784_06065</name>
</gene>
<evidence type="ECO:0000256" key="6">
    <source>
        <dbReference type="ARBA" id="ARBA00022806"/>
    </source>
</evidence>
<comment type="caution">
    <text evidence="14">The sequence shown here is derived from an EMBL/GenBank/DDBJ whole genome shotgun (WGS) entry which is preliminary data.</text>
</comment>
<keyword evidence="9" id="KW-0413">Isomerase</keyword>
<keyword evidence="2" id="KW-0639">Primosome</keyword>
<dbReference type="InterPro" id="IPR007694">
    <property type="entry name" value="DNA_helicase_DnaB-like_C"/>
</dbReference>
<evidence type="ECO:0000313" key="16">
    <source>
        <dbReference type="Proteomes" id="UP000629596"/>
    </source>
</evidence>
<keyword evidence="8" id="KW-0238">DNA-binding</keyword>
<dbReference type="AlphaFoldDB" id="A0A3D8HH99"/>
<keyword evidence="16" id="KW-1185">Reference proteome</keyword>
<evidence type="ECO:0000259" key="12">
    <source>
        <dbReference type="PROSITE" id="PS51199"/>
    </source>
</evidence>
<evidence type="ECO:0000256" key="5">
    <source>
        <dbReference type="ARBA" id="ARBA00022801"/>
    </source>
</evidence>
<comment type="similarity">
    <text evidence="1">Belongs to the helicase family. DnaB subfamily.</text>
</comment>
<sequence>MEEEMNIERALLCALFLDGEVLTEVMAVVRPEMFRDVNLGFIYAAFLSLYGRGEQPDMMLVETEMKKTDMDRCARMGGLSYLSGDMSKYRLDFNAVSYAREIKRLFMLDCLDKIFKKQELKANQYETDYMQLIGETENLLLGLREDCNEDEPMVPLSRLAAETIGIQRNRMEHKTDPHRIRSGVDEFDGITGGFYMGEIVVLGGLTSDGKTSLAMFMAMSAALSGRHVLHFSYEMTGLQTMNRIFAGYAGVEPELLRIGGLQTRDLEKMEKYAGTLEDLPYHFINPASSSLESLRAQAQLMHRKGQCDLILVDYLHQMVGQPGKGETMESLVNNYIRGLKKIATELNCAILVVSQLNREVHKREEHLPVLSDLRDSGAIEQVADNVVILHRPEEYGIPKTAEGRSTHHLIRMYVLKTRNGARGVADVYRNKSFTYFWNPDRKLNMESR</sequence>
<dbReference type="PANTHER" id="PTHR30153">
    <property type="entry name" value="REPLICATIVE DNA HELICASE DNAB"/>
    <property type="match status" value="1"/>
</dbReference>
<dbReference type="GO" id="GO:0006269">
    <property type="term" value="P:DNA replication, synthesis of primer"/>
    <property type="evidence" value="ECO:0007669"/>
    <property type="project" value="UniProtKB-KW"/>
</dbReference>
<proteinExistence type="inferred from homology"/>
<dbReference type="GO" id="GO:0016787">
    <property type="term" value="F:hydrolase activity"/>
    <property type="evidence" value="ECO:0007669"/>
    <property type="project" value="UniProtKB-KW"/>
</dbReference>
<evidence type="ECO:0000313" key="15">
    <source>
        <dbReference type="Proteomes" id="UP000256321"/>
    </source>
</evidence>
<dbReference type="GO" id="GO:0003677">
    <property type="term" value="F:DNA binding"/>
    <property type="evidence" value="ECO:0007669"/>
    <property type="project" value="UniProtKB-KW"/>
</dbReference>
<dbReference type="InterPro" id="IPR027417">
    <property type="entry name" value="P-loop_NTPase"/>
</dbReference>
<reference evidence="13 16" key="2">
    <citation type="submission" date="2020-08" db="EMBL/GenBank/DDBJ databases">
        <title>Genome public.</title>
        <authorList>
            <person name="Liu C."/>
            <person name="Sun Q."/>
        </authorList>
    </citation>
    <scope>NUCLEOTIDE SEQUENCE [LARGE SCALE GENOMIC DNA]</scope>
    <source>
        <strain evidence="13 16">426_9</strain>
    </source>
</reference>
<dbReference type="GO" id="GO:0005524">
    <property type="term" value="F:ATP binding"/>
    <property type="evidence" value="ECO:0007669"/>
    <property type="project" value="UniProtKB-KW"/>
</dbReference>
<evidence type="ECO:0000256" key="8">
    <source>
        <dbReference type="ARBA" id="ARBA00023125"/>
    </source>
</evidence>
<keyword evidence="4" id="KW-0547">Nucleotide-binding</keyword>
<feature type="domain" description="SF4 helicase" evidence="12">
    <location>
        <begin position="173"/>
        <end position="443"/>
    </location>
</feature>
<evidence type="ECO:0000256" key="4">
    <source>
        <dbReference type="ARBA" id="ARBA00022741"/>
    </source>
</evidence>
<keyword evidence="3" id="KW-0235">DNA replication</keyword>
<dbReference type="GO" id="GO:0043139">
    <property type="term" value="F:5'-3' DNA helicase activity"/>
    <property type="evidence" value="ECO:0007669"/>
    <property type="project" value="UniProtKB-EC"/>
</dbReference>
<evidence type="ECO:0000256" key="2">
    <source>
        <dbReference type="ARBA" id="ARBA00022515"/>
    </source>
</evidence>
<dbReference type="Proteomes" id="UP000629596">
    <property type="component" value="Unassembled WGS sequence"/>
</dbReference>
<dbReference type="Pfam" id="PF03796">
    <property type="entry name" value="DnaB_C"/>
    <property type="match status" value="1"/>
</dbReference>
<dbReference type="RefSeq" id="WP_115498848.1">
    <property type="nucleotide sequence ID" value="NZ_JACRTI010000010.1"/>
</dbReference>
<dbReference type="Gene3D" id="1.10.860.10">
    <property type="entry name" value="DNAb Helicase, Chain A"/>
    <property type="match status" value="1"/>
</dbReference>
<dbReference type="InterPro" id="IPR036185">
    <property type="entry name" value="DNA_heli_DnaB-like_N_sf"/>
</dbReference>
<reference evidence="14 15" key="1">
    <citation type="submission" date="2018-07" db="EMBL/GenBank/DDBJ databases">
        <title>Parabacteroides acidifaciens nov. sp., isolated from human feces.</title>
        <authorList>
            <person name="Wang Y.J."/>
        </authorList>
    </citation>
    <scope>NUCLEOTIDE SEQUENCE [LARGE SCALE GENOMIC DNA]</scope>
    <source>
        <strain evidence="14 15">426-9</strain>
    </source>
</reference>
<comment type="catalytic activity">
    <reaction evidence="11">
        <text>ATP + H2O = ADP + phosphate + H(+)</text>
        <dbReference type="Rhea" id="RHEA:13065"/>
        <dbReference type="ChEBI" id="CHEBI:15377"/>
        <dbReference type="ChEBI" id="CHEBI:15378"/>
        <dbReference type="ChEBI" id="CHEBI:30616"/>
        <dbReference type="ChEBI" id="CHEBI:43474"/>
        <dbReference type="ChEBI" id="CHEBI:456216"/>
        <dbReference type="EC" id="5.6.2.3"/>
    </reaction>
</comment>
<dbReference type="GO" id="GO:0005829">
    <property type="term" value="C:cytosol"/>
    <property type="evidence" value="ECO:0007669"/>
    <property type="project" value="TreeGrafter"/>
</dbReference>
<dbReference type="EMBL" id="JACRTI010000010">
    <property type="protein sequence ID" value="MBC8601284.1"/>
    <property type="molecule type" value="Genomic_DNA"/>
</dbReference>
<dbReference type="InterPro" id="IPR007693">
    <property type="entry name" value="DNA_helicase_DnaB-like_N"/>
</dbReference>
<keyword evidence="6" id="KW-0347">Helicase</keyword>
<evidence type="ECO:0000256" key="9">
    <source>
        <dbReference type="ARBA" id="ARBA00023235"/>
    </source>
</evidence>
<dbReference type="SUPFAM" id="SSF48024">
    <property type="entry name" value="N-terminal domain of DnaB helicase"/>
    <property type="match status" value="1"/>
</dbReference>
<dbReference type="InterPro" id="IPR016136">
    <property type="entry name" value="DNA_helicase_N/primase_C"/>
</dbReference>
<dbReference type="Gene3D" id="3.40.50.300">
    <property type="entry name" value="P-loop containing nucleotide triphosphate hydrolases"/>
    <property type="match status" value="1"/>
</dbReference>
<organism evidence="14 15">
    <name type="scientific">Parabacteroides acidifaciens</name>
    <dbReference type="NCBI Taxonomy" id="2290935"/>
    <lineage>
        <taxon>Bacteria</taxon>
        <taxon>Pseudomonadati</taxon>
        <taxon>Bacteroidota</taxon>
        <taxon>Bacteroidia</taxon>
        <taxon>Bacteroidales</taxon>
        <taxon>Tannerellaceae</taxon>
        <taxon>Parabacteroides</taxon>
    </lineage>
</organism>
<evidence type="ECO:0000256" key="3">
    <source>
        <dbReference type="ARBA" id="ARBA00022705"/>
    </source>
</evidence>
<dbReference type="SUPFAM" id="SSF52540">
    <property type="entry name" value="P-loop containing nucleoside triphosphate hydrolases"/>
    <property type="match status" value="1"/>
</dbReference>
<name>A0A3D8HH99_9BACT</name>
<evidence type="ECO:0000256" key="11">
    <source>
        <dbReference type="ARBA" id="ARBA00048954"/>
    </source>
</evidence>
<evidence type="ECO:0000256" key="1">
    <source>
        <dbReference type="ARBA" id="ARBA00008428"/>
    </source>
</evidence>
<dbReference type="PROSITE" id="PS51199">
    <property type="entry name" value="SF4_HELICASE"/>
    <property type="match status" value="1"/>
</dbReference>
<evidence type="ECO:0000313" key="13">
    <source>
        <dbReference type="EMBL" id="MBC8601284.1"/>
    </source>
</evidence>
<evidence type="ECO:0000256" key="7">
    <source>
        <dbReference type="ARBA" id="ARBA00022840"/>
    </source>
</evidence>
<evidence type="ECO:0000256" key="10">
    <source>
        <dbReference type="ARBA" id="ARBA00044969"/>
    </source>
</evidence>
<accession>A0A3D8HH99</accession>
<keyword evidence="5" id="KW-0378">Hydrolase</keyword>
<dbReference type="GO" id="GO:1990077">
    <property type="term" value="C:primosome complex"/>
    <property type="evidence" value="ECO:0007669"/>
    <property type="project" value="UniProtKB-KW"/>
</dbReference>
<dbReference type="EC" id="5.6.2.3" evidence="10"/>
<dbReference type="Proteomes" id="UP000256321">
    <property type="component" value="Unassembled WGS sequence"/>
</dbReference>
<keyword evidence="7" id="KW-0067">ATP-binding</keyword>
<dbReference type="Pfam" id="PF00772">
    <property type="entry name" value="DnaB"/>
    <property type="match status" value="1"/>
</dbReference>